<dbReference type="Gene3D" id="3.30.1680.10">
    <property type="entry name" value="ligand-binding face of the semaphorins, domain 2"/>
    <property type="match status" value="1"/>
</dbReference>
<reference evidence="3" key="1">
    <citation type="submission" date="2025-08" db="UniProtKB">
        <authorList>
            <consortium name="Ensembl"/>
        </authorList>
    </citation>
    <scope>IDENTIFICATION</scope>
</reference>
<keyword evidence="1" id="KW-0732">Signal</keyword>
<evidence type="ECO:0000256" key="1">
    <source>
        <dbReference type="SAM" id="SignalP"/>
    </source>
</evidence>
<protein>
    <recommendedName>
        <fullName evidence="2">Integrin beta N-terminal domain-containing protein</fullName>
    </recommendedName>
</protein>
<dbReference type="SUPFAM" id="SSF103575">
    <property type="entry name" value="Plexin repeat"/>
    <property type="match status" value="1"/>
</dbReference>
<name>A0A673GA19_9TELE</name>
<keyword evidence="4" id="KW-1185">Reference proteome</keyword>
<feature type="signal peptide" evidence="1">
    <location>
        <begin position="1"/>
        <end position="20"/>
    </location>
</feature>
<evidence type="ECO:0000313" key="3">
    <source>
        <dbReference type="Ensembl" id="ENSSRHP00000010515.1"/>
    </source>
</evidence>
<evidence type="ECO:0000259" key="2">
    <source>
        <dbReference type="Pfam" id="PF17205"/>
    </source>
</evidence>
<dbReference type="AlphaFoldDB" id="A0A673GA19"/>
<organism evidence="3 4">
    <name type="scientific">Sinocyclocheilus rhinocerous</name>
    <dbReference type="NCBI Taxonomy" id="307959"/>
    <lineage>
        <taxon>Eukaryota</taxon>
        <taxon>Metazoa</taxon>
        <taxon>Chordata</taxon>
        <taxon>Craniata</taxon>
        <taxon>Vertebrata</taxon>
        <taxon>Euteleostomi</taxon>
        <taxon>Actinopterygii</taxon>
        <taxon>Neopterygii</taxon>
        <taxon>Teleostei</taxon>
        <taxon>Ostariophysi</taxon>
        <taxon>Cypriniformes</taxon>
        <taxon>Cyprinidae</taxon>
        <taxon>Cyprininae</taxon>
        <taxon>Sinocyclocheilus</taxon>
    </lineage>
</organism>
<evidence type="ECO:0000313" key="4">
    <source>
        <dbReference type="Proteomes" id="UP000472270"/>
    </source>
</evidence>
<accession>A0A673GA19</accession>
<dbReference type="Ensembl" id="ENSSRHT00000010886.1">
    <property type="protein sequence ID" value="ENSSRHP00000010515.1"/>
    <property type="gene ID" value="ENSSRHG00000005991.1"/>
</dbReference>
<feature type="chain" id="PRO_5025586038" description="Integrin beta N-terminal domain-containing protein" evidence="1">
    <location>
        <begin position="21"/>
        <end position="43"/>
    </location>
</feature>
<dbReference type="Pfam" id="PF17205">
    <property type="entry name" value="PSI_integrin"/>
    <property type="match status" value="1"/>
</dbReference>
<reference evidence="3" key="2">
    <citation type="submission" date="2025-09" db="UniProtKB">
        <authorList>
            <consortium name="Ensembl"/>
        </authorList>
    </citation>
    <scope>IDENTIFICATION</scope>
</reference>
<proteinExistence type="predicted"/>
<feature type="domain" description="Integrin beta N-terminal" evidence="2">
    <location>
        <begin position="14"/>
        <end position="40"/>
    </location>
</feature>
<dbReference type="Proteomes" id="UP000472270">
    <property type="component" value="Unassembled WGS sequence"/>
</dbReference>
<sequence>MYVKLMMFLFLGSNICTSRGVSNCKECLLIHPTCAWCSQEVRN</sequence>
<dbReference type="InterPro" id="IPR033760">
    <property type="entry name" value="Integrin_beta_N"/>
</dbReference>